<accession>A0A3P5X350</accession>
<dbReference type="InterPro" id="IPR030678">
    <property type="entry name" value="Peptide/Ni-bd"/>
</dbReference>
<dbReference type="GO" id="GO:0042597">
    <property type="term" value="C:periplasmic space"/>
    <property type="evidence" value="ECO:0007669"/>
    <property type="project" value="UniProtKB-ARBA"/>
</dbReference>
<dbReference type="CDD" id="cd08510">
    <property type="entry name" value="PBP2_Lactococcal_OppA_like"/>
    <property type="match status" value="1"/>
</dbReference>
<dbReference type="GO" id="GO:0015833">
    <property type="term" value="P:peptide transport"/>
    <property type="evidence" value="ECO:0007669"/>
    <property type="project" value="TreeGrafter"/>
</dbReference>
<comment type="similarity">
    <text evidence="1">Belongs to the bacterial solute-binding protein 5 family.</text>
</comment>
<dbReference type="EMBL" id="UXAV01000020">
    <property type="protein sequence ID" value="VDC21624.1"/>
    <property type="molecule type" value="Genomic_DNA"/>
</dbReference>
<dbReference type="Pfam" id="PF00496">
    <property type="entry name" value="SBP_bac_5"/>
    <property type="match status" value="1"/>
</dbReference>
<evidence type="ECO:0000313" key="7">
    <source>
        <dbReference type="EMBL" id="VDC21624.1"/>
    </source>
</evidence>
<feature type="region of interest" description="Disordered" evidence="4">
    <location>
        <begin position="26"/>
        <end position="58"/>
    </location>
</feature>
<dbReference type="InterPro" id="IPR039424">
    <property type="entry name" value="SBP_5"/>
</dbReference>
<dbReference type="AlphaFoldDB" id="A0A3P5X350"/>
<dbReference type="Gene3D" id="3.40.190.10">
    <property type="entry name" value="Periplasmic binding protein-like II"/>
    <property type="match status" value="1"/>
</dbReference>
<dbReference type="Gene3D" id="3.10.105.10">
    <property type="entry name" value="Dipeptide-binding Protein, Domain 3"/>
    <property type="match status" value="1"/>
</dbReference>
<dbReference type="InterPro" id="IPR000914">
    <property type="entry name" value="SBP_5_dom"/>
</dbReference>
<dbReference type="RefSeq" id="WP_415579325.1">
    <property type="nucleotide sequence ID" value="NZ_CBCRXF010000007.1"/>
</dbReference>
<dbReference type="Proteomes" id="UP000270468">
    <property type="component" value="Unassembled WGS sequence"/>
</dbReference>
<evidence type="ECO:0000256" key="3">
    <source>
        <dbReference type="ARBA" id="ARBA00022729"/>
    </source>
</evidence>
<reference evidence="7 8" key="1">
    <citation type="submission" date="2018-11" db="EMBL/GenBank/DDBJ databases">
        <authorList>
            <person name="Criscuolo A."/>
        </authorList>
    </citation>
    <scope>NUCLEOTIDE SEQUENCE [LARGE SCALE GENOMIC DNA]</scope>
    <source>
        <strain evidence="7">ATB-66</strain>
    </source>
</reference>
<organism evidence="7 8">
    <name type="scientific">Filibacter tadaridae</name>
    <dbReference type="NCBI Taxonomy" id="2483811"/>
    <lineage>
        <taxon>Bacteria</taxon>
        <taxon>Bacillati</taxon>
        <taxon>Bacillota</taxon>
        <taxon>Bacilli</taxon>
        <taxon>Bacillales</taxon>
        <taxon>Caryophanaceae</taxon>
        <taxon>Filibacter</taxon>
    </lineage>
</organism>
<feature type="chain" id="PRO_5038553887" evidence="5">
    <location>
        <begin position="22"/>
        <end position="607"/>
    </location>
</feature>
<evidence type="ECO:0000256" key="5">
    <source>
        <dbReference type="SAM" id="SignalP"/>
    </source>
</evidence>
<keyword evidence="8" id="KW-1185">Reference proteome</keyword>
<evidence type="ECO:0000313" key="8">
    <source>
        <dbReference type="Proteomes" id="UP000270468"/>
    </source>
</evidence>
<dbReference type="NCBIfam" id="NF045467">
    <property type="entry name" value="Opp4A"/>
    <property type="match status" value="1"/>
</dbReference>
<dbReference type="GO" id="GO:1904680">
    <property type="term" value="F:peptide transmembrane transporter activity"/>
    <property type="evidence" value="ECO:0007669"/>
    <property type="project" value="TreeGrafter"/>
</dbReference>
<dbReference type="SUPFAM" id="SSF53850">
    <property type="entry name" value="Periplasmic binding protein-like II"/>
    <property type="match status" value="1"/>
</dbReference>
<feature type="compositionally biased region" description="Basic and acidic residues" evidence="4">
    <location>
        <begin position="26"/>
        <end position="52"/>
    </location>
</feature>
<evidence type="ECO:0000259" key="6">
    <source>
        <dbReference type="Pfam" id="PF00496"/>
    </source>
</evidence>
<dbReference type="PIRSF" id="PIRSF002741">
    <property type="entry name" value="MppA"/>
    <property type="match status" value="1"/>
</dbReference>
<dbReference type="InterPro" id="IPR050034">
    <property type="entry name" value="Opp4A"/>
</dbReference>
<keyword evidence="2" id="KW-0813">Transport</keyword>
<dbReference type="GO" id="GO:0043190">
    <property type="term" value="C:ATP-binding cassette (ABC) transporter complex"/>
    <property type="evidence" value="ECO:0007669"/>
    <property type="project" value="InterPro"/>
</dbReference>
<proteinExistence type="inferred from homology"/>
<feature type="signal peptide" evidence="5">
    <location>
        <begin position="1"/>
        <end position="21"/>
    </location>
</feature>
<evidence type="ECO:0000256" key="4">
    <source>
        <dbReference type="SAM" id="MobiDB-lite"/>
    </source>
</evidence>
<dbReference type="PROSITE" id="PS51257">
    <property type="entry name" value="PROKAR_LIPOPROTEIN"/>
    <property type="match status" value="1"/>
</dbReference>
<feature type="domain" description="Solute-binding protein family 5" evidence="6">
    <location>
        <begin position="126"/>
        <end position="521"/>
    </location>
</feature>
<sequence>MAKKQLLLLVGLMLALSVFLAACTGKEKSEEGDKAASKDGDDKGTEETTKDEPAEEEALDFPLDVSNKEAAIEDGELTYGLVSDSPFEGTLSTVFYSGAPDAEVMQFFTEDLLAADGDYLITNEGAATYEISDDNKKIKVMIKDNVNWHDGEPVKASDLLYSYELLGHPDYVGERYDFMKENVVGMPDYHAGKTDKISGINVIDDKTIEFTFTEATPSILSGFWSTPTPRHHVGDVMTGELTMEELMASDKIRVNPIGFGPYKVAKIVPGESVLYERYEDYWRGKPALKSIVLKVVSSATALEALKKGEIDYADIPADQYLNAKTIENVELLAKVDLAYTYIGFNLGEWDAEKEENVMDPTKKMANKLVRQAMWHAMDNETIGKELYHGLRFPATTLIIPVFEGFHDSSNEGRPYDPEKAKALLDEAGYIDVDGDGFRENDKGEEFVLNFASMEGGETAEPIAKFYMQNWADVGIKVQLLDGRLHEFNAFYDLLKKDDKRVDIYQGAWGTGSDPDPEGLYGRTAAFNYPRFTSEKNDELLEAGTSEKAFDTEYRKDIYNQWQELMVEEVPVAPTVYRYALTAVNKRIVNYSIDPGSDLWLYEMGVSE</sequence>
<name>A0A3P5X350_9BACL</name>
<dbReference type="PANTHER" id="PTHR30290">
    <property type="entry name" value="PERIPLASMIC BINDING COMPONENT OF ABC TRANSPORTER"/>
    <property type="match status" value="1"/>
</dbReference>
<gene>
    <name evidence="7" type="primary">appA_1</name>
    <name evidence="7" type="ORF">FILTAD_00628</name>
</gene>
<dbReference type="PANTHER" id="PTHR30290:SF9">
    <property type="entry name" value="OLIGOPEPTIDE-BINDING PROTEIN APPA"/>
    <property type="match status" value="1"/>
</dbReference>
<evidence type="ECO:0000256" key="2">
    <source>
        <dbReference type="ARBA" id="ARBA00022448"/>
    </source>
</evidence>
<evidence type="ECO:0000256" key="1">
    <source>
        <dbReference type="ARBA" id="ARBA00005695"/>
    </source>
</evidence>
<keyword evidence="3 5" id="KW-0732">Signal</keyword>
<protein>
    <submittedName>
        <fullName evidence="7">Oligopeptide-binding protein AppA</fullName>
    </submittedName>
</protein>